<evidence type="ECO:0000313" key="4">
    <source>
        <dbReference type="EMBL" id="MDS0295840.1"/>
    </source>
</evidence>
<gene>
    <name evidence="4" type="ORF">NDI79_16835</name>
</gene>
<evidence type="ECO:0000256" key="1">
    <source>
        <dbReference type="ARBA" id="ARBA00022723"/>
    </source>
</evidence>
<dbReference type="SUPFAM" id="SSF51182">
    <property type="entry name" value="RmlC-like cupins"/>
    <property type="match status" value="1"/>
</dbReference>
<evidence type="ECO:0000256" key="2">
    <source>
        <dbReference type="SAM" id="MobiDB-lite"/>
    </source>
</evidence>
<dbReference type="InterPro" id="IPR014710">
    <property type="entry name" value="RmlC-like_jellyroll"/>
</dbReference>
<organism evidence="4 5">
    <name type="scientific">Halogeometricum luteum</name>
    <dbReference type="NCBI Taxonomy" id="2950537"/>
    <lineage>
        <taxon>Archaea</taxon>
        <taxon>Methanobacteriati</taxon>
        <taxon>Methanobacteriota</taxon>
        <taxon>Stenosarchaea group</taxon>
        <taxon>Halobacteria</taxon>
        <taxon>Halobacteriales</taxon>
        <taxon>Haloferacaceae</taxon>
        <taxon>Halogeometricum</taxon>
    </lineage>
</organism>
<dbReference type="Proteomes" id="UP001254813">
    <property type="component" value="Unassembled WGS sequence"/>
</dbReference>
<name>A0ABU2G4X2_9EURY</name>
<comment type="caution">
    <text evidence="4">The sequence shown here is derived from an EMBL/GenBank/DDBJ whole genome shotgun (WGS) entry which is preliminary data.</text>
</comment>
<feature type="domain" description="Cupin type-2" evidence="3">
    <location>
        <begin position="39"/>
        <end position="110"/>
    </location>
</feature>
<reference evidence="4 5" key="1">
    <citation type="submission" date="2022-06" db="EMBL/GenBank/DDBJ databases">
        <title>Halogeometricum sp. a new haloarchaeum isolate from saline soil.</title>
        <authorList>
            <person name="Strakova D."/>
            <person name="Galisteo C."/>
            <person name="Sanchez-Porro C."/>
            <person name="Ventosa A."/>
        </authorList>
    </citation>
    <scope>NUCLEOTIDE SEQUENCE [LARGE SCALE GENOMIC DNA]</scope>
    <source>
        <strain evidence="5">S3BR25-2</strain>
    </source>
</reference>
<proteinExistence type="predicted"/>
<dbReference type="PANTHER" id="PTHR35848">
    <property type="entry name" value="OXALATE-BINDING PROTEIN"/>
    <property type="match status" value="1"/>
</dbReference>
<dbReference type="InterPro" id="IPR011051">
    <property type="entry name" value="RmlC_Cupin_sf"/>
</dbReference>
<dbReference type="CDD" id="cd02224">
    <property type="entry name" value="cupin_SPO2919-like"/>
    <property type="match status" value="1"/>
</dbReference>
<dbReference type="EMBL" id="JAMQOQ010000005">
    <property type="protein sequence ID" value="MDS0295840.1"/>
    <property type="molecule type" value="Genomic_DNA"/>
</dbReference>
<dbReference type="RefSeq" id="WP_310929810.1">
    <property type="nucleotide sequence ID" value="NZ_JAMQOQ010000005.1"/>
</dbReference>
<dbReference type="Pfam" id="PF07883">
    <property type="entry name" value="Cupin_2"/>
    <property type="match status" value="1"/>
</dbReference>
<keyword evidence="1" id="KW-0479">Metal-binding</keyword>
<dbReference type="InterPro" id="IPR051610">
    <property type="entry name" value="GPI/OXD"/>
</dbReference>
<sequence length="160" mass="17263">MPRINESDLEWSETTHGGTAFERKKLGSAAGAERLGASLYELPPGAASWPYHFHAGNEEAAYVLSGEGTLRTPDGEEAVEAGDFLLFPADPSGAHRLRNDGDEPLRYLAVSTMRDPDVTVYPDSEKVGVFAGAPPGGDGERVVSGYFRRDDAVDYWEGES</sequence>
<accession>A0ABU2G4X2</accession>
<dbReference type="InterPro" id="IPR013096">
    <property type="entry name" value="Cupin_2"/>
</dbReference>
<dbReference type="Gene3D" id="2.60.120.10">
    <property type="entry name" value="Jelly Rolls"/>
    <property type="match status" value="1"/>
</dbReference>
<evidence type="ECO:0000313" key="5">
    <source>
        <dbReference type="Proteomes" id="UP001254813"/>
    </source>
</evidence>
<evidence type="ECO:0000259" key="3">
    <source>
        <dbReference type="Pfam" id="PF07883"/>
    </source>
</evidence>
<feature type="region of interest" description="Disordered" evidence="2">
    <location>
        <begin position="1"/>
        <end position="25"/>
    </location>
</feature>
<keyword evidence="5" id="KW-1185">Reference proteome</keyword>
<protein>
    <submittedName>
        <fullName evidence="4">Cupin domain-containing protein</fullName>
    </submittedName>
</protein>